<feature type="region of interest" description="Disordered" evidence="1">
    <location>
        <begin position="100"/>
        <end position="133"/>
    </location>
</feature>
<organism evidence="3 4">
    <name type="scientific">Streptomyces violaceoruber</name>
    <dbReference type="NCBI Taxonomy" id="1935"/>
    <lineage>
        <taxon>Bacteria</taxon>
        <taxon>Bacillati</taxon>
        <taxon>Actinomycetota</taxon>
        <taxon>Actinomycetes</taxon>
        <taxon>Kitasatosporales</taxon>
        <taxon>Streptomycetaceae</taxon>
        <taxon>Streptomyces</taxon>
        <taxon>Streptomyces violaceoruber group</taxon>
    </lineage>
</organism>
<dbReference type="Proteomes" id="UP000192445">
    <property type="component" value="Chromosome"/>
</dbReference>
<accession>A0A1V0UAM2</accession>
<feature type="region of interest" description="Disordered" evidence="1">
    <location>
        <begin position="847"/>
        <end position="876"/>
    </location>
</feature>
<dbReference type="InterPro" id="IPR045851">
    <property type="entry name" value="AMP-bd_C_sf"/>
</dbReference>
<feature type="compositionally biased region" description="Low complexity" evidence="1">
    <location>
        <begin position="850"/>
        <end position="866"/>
    </location>
</feature>
<feature type="domain" description="Carrier" evidence="2">
    <location>
        <begin position="873"/>
        <end position="941"/>
    </location>
</feature>
<proteinExistence type="predicted"/>
<dbReference type="EMBL" id="CP020570">
    <property type="protein sequence ID" value="ARF62305.1"/>
    <property type="molecule type" value="Genomic_DNA"/>
</dbReference>
<dbReference type="PROSITE" id="PS00455">
    <property type="entry name" value="AMP_BINDING"/>
    <property type="match status" value="1"/>
</dbReference>
<reference evidence="3 4" key="1">
    <citation type="submission" date="2017-03" db="EMBL/GenBank/DDBJ databases">
        <title>Complete Genome Sequence of a natural compounds producer, Streptomyces violaceus S21.</title>
        <authorList>
            <person name="Zhong C."/>
            <person name="Zhao Z."/>
            <person name="Fu J."/>
            <person name="Zong G."/>
            <person name="Qin R."/>
            <person name="Cao G."/>
        </authorList>
    </citation>
    <scope>NUCLEOTIDE SEQUENCE [LARGE SCALE GENOMIC DNA]</scope>
    <source>
        <strain evidence="3 4">S21</strain>
    </source>
</reference>
<feature type="region of interest" description="Disordered" evidence="1">
    <location>
        <begin position="426"/>
        <end position="499"/>
    </location>
</feature>
<dbReference type="Gene3D" id="3.30.559.30">
    <property type="entry name" value="Nonribosomal peptide synthetase, condensation domain"/>
    <property type="match status" value="1"/>
</dbReference>
<dbReference type="Gene3D" id="1.10.1200.10">
    <property type="entry name" value="ACP-like"/>
    <property type="match status" value="1"/>
</dbReference>
<gene>
    <name evidence="3" type="ORF">B1H20_13505</name>
</gene>
<dbReference type="InterPro" id="IPR020845">
    <property type="entry name" value="AMP-binding_CS"/>
</dbReference>
<dbReference type="InterPro" id="IPR042099">
    <property type="entry name" value="ANL_N_sf"/>
</dbReference>
<dbReference type="Pfam" id="PF00550">
    <property type="entry name" value="PP-binding"/>
    <property type="match status" value="1"/>
</dbReference>
<dbReference type="InterPro" id="IPR010071">
    <property type="entry name" value="AA_adenyl_dom"/>
</dbReference>
<evidence type="ECO:0000256" key="1">
    <source>
        <dbReference type="SAM" id="MobiDB-lite"/>
    </source>
</evidence>
<dbReference type="PRINTS" id="PR00154">
    <property type="entry name" value="AMPBINDING"/>
</dbReference>
<dbReference type="InterPro" id="IPR025110">
    <property type="entry name" value="AMP-bd_C"/>
</dbReference>
<dbReference type="AlphaFoldDB" id="A0A1V0UAM2"/>
<feature type="compositionally biased region" description="Low complexity" evidence="1">
    <location>
        <begin position="112"/>
        <end position="124"/>
    </location>
</feature>
<dbReference type="SUPFAM" id="SSF47336">
    <property type="entry name" value="ACP-like"/>
    <property type="match status" value="1"/>
</dbReference>
<dbReference type="Gene3D" id="3.40.50.12780">
    <property type="entry name" value="N-terminal domain of ligase-like"/>
    <property type="match status" value="1"/>
</dbReference>
<dbReference type="STRING" id="1935.B1H20_13505"/>
<dbReference type="GO" id="GO:0005829">
    <property type="term" value="C:cytosol"/>
    <property type="evidence" value="ECO:0007669"/>
    <property type="project" value="TreeGrafter"/>
</dbReference>
<dbReference type="RefSeq" id="WP_083192591.1">
    <property type="nucleotide sequence ID" value="NZ_CP020570.1"/>
</dbReference>
<dbReference type="GO" id="GO:0043041">
    <property type="term" value="P:amino acid activation for nonribosomal peptide biosynthetic process"/>
    <property type="evidence" value="ECO:0007669"/>
    <property type="project" value="TreeGrafter"/>
</dbReference>
<dbReference type="PROSITE" id="PS50075">
    <property type="entry name" value="CARRIER"/>
    <property type="match status" value="1"/>
</dbReference>
<evidence type="ECO:0000313" key="4">
    <source>
        <dbReference type="Proteomes" id="UP000192445"/>
    </source>
</evidence>
<name>A0A1V0UAM2_STRVN</name>
<dbReference type="Gene3D" id="3.30.300.30">
    <property type="match status" value="1"/>
</dbReference>
<dbReference type="InterPro" id="IPR020459">
    <property type="entry name" value="AMP-binding"/>
</dbReference>
<feature type="compositionally biased region" description="Low complexity" evidence="1">
    <location>
        <begin position="467"/>
        <end position="484"/>
    </location>
</feature>
<dbReference type="SUPFAM" id="SSF56801">
    <property type="entry name" value="Acetyl-CoA synthetase-like"/>
    <property type="match status" value="1"/>
</dbReference>
<dbReference type="PANTHER" id="PTHR45527">
    <property type="entry name" value="NONRIBOSOMAL PEPTIDE SYNTHETASE"/>
    <property type="match status" value="1"/>
</dbReference>
<dbReference type="PANTHER" id="PTHR45527:SF1">
    <property type="entry name" value="FATTY ACID SYNTHASE"/>
    <property type="match status" value="1"/>
</dbReference>
<evidence type="ECO:0000313" key="3">
    <source>
        <dbReference type="EMBL" id="ARF62305.1"/>
    </source>
</evidence>
<dbReference type="InterPro" id="IPR009081">
    <property type="entry name" value="PP-bd_ACP"/>
</dbReference>
<dbReference type="Pfam" id="PF13193">
    <property type="entry name" value="AMP-binding_C"/>
    <property type="match status" value="1"/>
</dbReference>
<dbReference type="InterPro" id="IPR036736">
    <property type="entry name" value="ACP-like_sf"/>
</dbReference>
<dbReference type="KEGG" id="svu:B1H20_13505"/>
<sequence>MPGAQCHAVRVAVTGTDVRRLRDRLAAAGPWRLWTDDIPGAATGPIAVRRRASELRRPVRGDVRCVLLRYGDGTADLVVVAHRDRLDGPGLHHLVAVLTGERPPSPAPRPAAPRAGLPPVAAAPDWGGGDPSSTAHAACHVELPLPHATAPAALRLPALAVTLARYDGHGATAAATVGTDDRGAREYALPASATLRDLAGAEPAHTAQGVVAGILDAGPGPLADERLPCLAPPFPLTFVFSPLPDGATRLSCHFRLSHVAPAVAEGFTRHLTQVYRQAVLAPDTAVADVELLDRDERDRVARLGRPAAGPARTPDTLPRAFARVAAATPDAIALCDGGSELSYRELDERSARIAAGLRARGVRSGDRVGVCLERSAELVVTLLGVVRAGASYVPTDPAYPTDRLAHTVSDAGLRVVVTRLAEFPREGGAVPLTPDELTAPASTERAGTAEDDPEGTTADGAAPLPPAERATTATAPPERTGTAEDGPDGPPAPDDPAYVIYTSGSTGRPKGVTVPHRNVVALIDATRDEYGLGPDDTWTLFHSAAFDFSVWEIWGCLLTGGRLVVVPYAVTRDPDDFRDLLLARRVTVLSQTPSAFSQLLRTDHTGLPVRLVVFGGEPLDSRMLLPWFDRHPETTCRTVNMFGITETTVHVTAQTVTRELALAGSRSVGPALPGRHLYVTDERGRLVPPGVTGEIRVGGAGVAAGYLNRPELTAERFLPDPYAPDARALTYRSGDLGRLRTDGRLEHLGRIDSQVKIRGFRIEPDEIRAVLLEDPAVTAAAVVVHRDDPADPATARLDAYVVPAGGTAAAADLQGLRKRAAGILPEHMVPATVTALDALPLTPNGKLDAARLPAPVRSSSSSSARPAPEPDGTGDTALADALREIWETVLNTPVGLDDDFFELGGNSLFAVRISAALRARGLKPVPLRDLFRTPTIRELTT</sequence>
<dbReference type="GO" id="GO:0044550">
    <property type="term" value="P:secondary metabolite biosynthetic process"/>
    <property type="evidence" value="ECO:0007669"/>
    <property type="project" value="TreeGrafter"/>
</dbReference>
<dbReference type="GO" id="GO:0031177">
    <property type="term" value="F:phosphopantetheine binding"/>
    <property type="evidence" value="ECO:0007669"/>
    <property type="project" value="TreeGrafter"/>
</dbReference>
<evidence type="ECO:0000259" key="2">
    <source>
        <dbReference type="PROSITE" id="PS50075"/>
    </source>
</evidence>
<dbReference type="InterPro" id="IPR000873">
    <property type="entry name" value="AMP-dep_synth/lig_dom"/>
</dbReference>
<protein>
    <submittedName>
        <fullName evidence="3">Peptide synthetase</fullName>
    </submittedName>
</protein>
<dbReference type="Pfam" id="PF00501">
    <property type="entry name" value="AMP-binding"/>
    <property type="match status" value="1"/>
</dbReference>
<dbReference type="NCBIfam" id="TIGR01733">
    <property type="entry name" value="AA-adenyl-dom"/>
    <property type="match status" value="1"/>
</dbReference>
<dbReference type="OrthoDB" id="2472181at2"/>